<keyword evidence="3" id="KW-1185">Reference proteome</keyword>
<feature type="region of interest" description="Disordered" evidence="1">
    <location>
        <begin position="1"/>
        <end position="33"/>
    </location>
</feature>
<feature type="compositionally biased region" description="Polar residues" evidence="1">
    <location>
        <begin position="1"/>
        <end position="14"/>
    </location>
</feature>
<dbReference type="EMBL" id="JAODUO010000815">
    <property type="protein sequence ID" value="KAK2174258.1"/>
    <property type="molecule type" value="Genomic_DNA"/>
</dbReference>
<dbReference type="Proteomes" id="UP001209878">
    <property type="component" value="Unassembled WGS sequence"/>
</dbReference>
<feature type="compositionally biased region" description="Low complexity" evidence="1">
    <location>
        <begin position="493"/>
        <end position="513"/>
    </location>
</feature>
<comment type="caution">
    <text evidence="2">The sequence shown here is derived from an EMBL/GenBank/DDBJ whole genome shotgun (WGS) entry which is preliminary data.</text>
</comment>
<sequence>MFVSLQTQTESIPSMPSVPADSIRTEQEDQDVKKSVPDATFMLNDDNAHITKPSNAEVDVVMEQEAEDLPRGKSPEPTPRNQFPTTDETTAEYRANDLDVIGPEDGVDTSDMEMISTREVSLESVRGTARTPASGHQLPAAGQQPPAAGTQLGSCCEQWDQKVDKFPLYESAVYDSLYEKEYPPPVYRAYSVDKTIPEMQPGGPQPILPPLASDGAETGACAEGAEKREGAEDDQPPVSTDDVDVGWVDDQANVQHQRETEQDPDQVKGQPVEEIHEQPIEEHYEPQLQDKEKQDQEQPEKEQLANEQQEQEPKGLSLEEQQLQLEHDVLIRQQQERRDTEQMSLEMLHTKQALLEQDELMQQAKKQQSKSNKSVPLVEDNPQPSSEFELIHQSPSTPAADTTDQHQNHDELREDMPRSRSPEPHPPHNFPTSDEKTPQYRARAMSLIGPEDGMSSSDMEVVPKEGSHASIKATAKTPSTGQLEDKKSVAHPLPTLTEDTTNTLVTSSNLTATGDVRESVTDNSQPPESVSDEKVLCGGKPPESGGDVPVELCEGADCRCPCQPLDLSQVMGAEIGRHTSEELLARVIRQAMYRVDNSDVTPDPPPAGINRRSV</sequence>
<feature type="compositionally biased region" description="Basic and acidic residues" evidence="1">
    <location>
        <begin position="403"/>
        <end position="426"/>
    </location>
</feature>
<feature type="compositionally biased region" description="Low complexity" evidence="1">
    <location>
        <begin position="135"/>
        <end position="153"/>
    </location>
</feature>
<gene>
    <name evidence="2" type="ORF">NP493_815g01006</name>
</gene>
<feature type="region of interest" description="Disordered" evidence="1">
    <location>
        <begin position="196"/>
        <end position="543"/>
    </location>
</feature>
<dbReference type="AlphaFoldDB" id="A0AAD9KMF3"/>
<feature type="region of interest" description="Disordered" evidence="1">
    <location>
        <begin position="46"/>
        <end position="153"/>
    </location>
</feature>
<feature type="compositionally biased region" description="Basic and acidic residues" evidence="1">
    <location>
        <begin position="271"/>
        <end position="304"/>
    </location>
</feature>
<feature type="compositionally biased region" description="Polar residues" evidence="1">
    <location>
        <begin position="79"/>
        <end position="88"/>
    </location>
</feature>
<feature type="compositionally biased region" description="Basic and acidic residues" evidence="1">
    <location>
        <begin position="23"/>
        <end position="33"/>
    </location>
</feature>
<accession>A0AAD9KMF3</accession>
<evidence type="ECO:0000256" key="1">
    <source>
        <dbReference type="SAM" id="MobiDB-lite"/>
    </source>
</evidence>
<protein>
    <submittedName>
        <fullName evidence="2">Uncharacterized protein</fullName>
    </submittedName>
</protein>
<reference evidence="2" key="1">
    <citation type="journal article" date="2023" name="Mol. Biol. Evol.">
        <title>Third-Generation Sequencing Reveals the Adaptive Role of the Epigenome in Three Deep-Sea Polychaetes.</title>
        <authorList>
            <person name="Perez M."/>
            <person name="Aroh O."/>
            <person name="Sun Y."/>
            <person name="Lan Y."/>
            <person name="Juniper S.K."/>
            <person name="Young C.R."/>
            <person name="Angers B."/>
            <person name="Qian P.Y."/>
        </authorList>
    </citation>
    <scope>NUCLEOTIDE SEQUENCE</scope>
    <source>
        <strain evidence="2">R07B-5</strain>
    </source>
</reference>
<evidence type="ECO:0000313" key="3">
    <source>
        <dbReference type="Proteomes" id="UP001209878"/>
    </source>
</evidence>
<evidence type="ECO:0000313" key="2">
    <source>
        <dbReference type="EMBL" id="KAK2174258.1"/>
    </source>
</evidence>
<feature type="compositionally biased region" description="Polar residues" evidence="1">
    <location>
        <begin position="393"/>
        <end position="402"/>
    </location>
</feature>
<feature type="compositionally biased region" description="Low complexity" evidence="1">
    <location>
        <begin position="362"/>
        <end position="374"/>
    </location>
</feature>
<organism evidence="2 3">
    <name type="scientific">Ridgeia piscesae</name>
    <name type="common">Tubeworm</name>
    <dbReference type="NCBI Taxonomy" id="27915"/>
    <lineage>
        <taxon>Eukaryota</taxon>
        <taxon>Metazoa</taxon>
        <taxon>Spiralia</taxon>
        <taxon>Lophotrochozoa</taxon>
        <taxon>Annelida</taxon>
        <taxon>Polychaeta</taxon>
        <taxon>Sedentaria</taxon>
        <taxon>Canalipalpata</taxon>
        <taxon>Sabellida</taxon>
        <taxon>Siboglinidae</taxon>
        <taxon>Ridgeia</taxon>
    </lineage>
</organism>
<proteinExistence type="predicted"/>
<name>A0AAD9KMF3_RIDPI</name>
<feature type="compositionally biased region" description="Basic and acidic residues" evidence="1">
    <location>
        <begin position="325"/>
        <end position="341"/>
    </location>
</feature>